<keyword evidence="5" id="KW-0732">Signal</keyword>
<protein>
    <submittedName>
        <fullName evidence="6">Putative udp-glucoronosyl and udp-glucosyl transferase</fullName>
    </submittedName>
</protein>
<dbReference type="CDD" id="cd03784">
    <property type="entry name" value="GT1_Gtf-like"/>
    <property type="match status" value="1"/>
</dbReference>
<evidence type="ECO:0000313" key="6">
    <source>
        <dbReference type="EMBL" id="NOV51686.1"/>
    </source>
</evidence>
<dbReference type="GO" id="GO:0008194">
    <property type="term" value="F:UDP-glycosyltransferase activity"/>
    <property type="evidence" value="ECO:0007669"/>
    <property type="project" value="InterPro"/>
</dbReference>
<dbReference type="EMBL" id="GIIL01007960">
    <property type="protein sequence ID" value="NOV51686.1"/>
    <property type="molecule type" value="Transcribed_RNA"/>
</dbReference>
<dbReference type="AlphaFoldDB" id="A0A6M2DZB4"/>
<dbReference type="SUPFAM" id="SSF53756">
    <property type="entry name" value="UDP-Glycosyltransferase/glycogen phosphorylase"/>
    <property type="match status" value="1"/>
</dbReference>
<keyword evidence="4" id="KW-1133">Transmembrane helix</keyword>
<dbReference type="InterPro" id="IPR050271">
    <property type="entry name" value="UDP-glycosyltransferase"/>
</dbReference>
<sequence>MSKISKLTIIAILATIVLQITCQQVKTKQDNRTVKGNILCLMGIASPSHHIWNRSLMEALAKNGYNVTALSVDIDQKPIPNLHYIHLEDIYKAIYEEDQFDLMAYAALGIYESIIDLMRFFAISDRAILRSKGLQTLLQYPDDFKFDLIVYDFSSFPSILGFAHKFQYPPIVGVSAFMNPPNIYDAAGNPIFASLKPYYATTYTPVMNFFQRSLNLLYYVIDNLSRKKDVEKNQHIMNKIFGNDVPNSRDLEQMIDVFLVNIHPSIDVPEPLLPNVIPIGGLQVKQPKEAPKELKSFIESSKKGAVLFSLGSNVKSEMLGRERILMFIKAFTKFPDYNFLWKFSNEEELDIPKNVLLQKWMPQNDILGHPKTVLFMTHGGLLSTQESTWHGVPMLGIPFFADQHTNMKKSIDAGVAEKLDVFKLSEEAIVSKLSLMLNDKSYRDKMAIRSSLFRDRPKHPLEEAVWWCEYVLRNKGAPHMKSQARTMCPFALFMWDLLLVWLGIFLGTMFAVFSIIKKICCGRKQNKGLSQELKSKKTK</sequence>
<evidence type="ECO:0000256" key="1">
    <source>
        <dbReference type="ARBA" id="ARBA00009995"/>
    </source>
</evidence>
<reference evidence="6" key="1">
    <citation type="submission" date="2020-03" db="EMBL/GenBank/DDBJ databases">
        <title>Transcriptomic Profiling of the Digestive Tract of the Rat Flea, Xenopsylla cheopis, Following Blood Feeding and Infection with Yersinia pestis.</title>
        <authorList>
            <person name="Bland D.M."/>
            <person name="Martens C.A."/>
            <person name="Virtaneva K."/>
            <person name="Kanakabandi K."/>
            <person name="Long D."/>
            <person name="Rosenke R."/>
            <person name="Saturday G.A."/>
            <person name="Hoyt F.H."/>
            <person name="Bruno D.P."/>
            <person name="Ribeiro J.M.C."/>
            <person name="Hinnebusch J."/>
        </authorList>
    </citation>
    <scope>NUCLEOTIDE SEQUENCE</scope>
</reference>
<dbReference type="PANTHER" id="PTHR48043:SF159">
    <property type="entry name" value="EG:EG0003.4 PROTEIN-RELATED"/>
    <property type="match status" value="1"/>
</dbReference>
<keyword evidence="4" id="KW-0472">Membrane</keyword>
<dbReference type="FunFam" id="3.40.50.2000:FF:000021">
    <property type="entry name" value="UDP-glucuronosyltransferase"/>
    <property type="match status" value="1"/>
</dbReference>
<dbReference type="PANTHER" id="PTHR48043">
    <property type="entry name" value="EG:EG0003.4 PROTEIN-RELATED"/>
    <property type="match status" value="1"/>
</dbReference>
<feature type="signal peptide" evidence="5">
    <location>
        <begin position="1"/>
        <end position="22"/>
    </location>
</feature>
<evidence type="ECO:0000256" key="2">
    <source>
        <dbReference type="ARBA" id="ARBA00022676"/>
    </source>
</evidence>
<accession>A0A6M2DZB4</accession>
<evidence type="ECO:0000256" key="3">
    <source>
        <dbReference type="ARBA" id="ARBA00022679"/>
    </source>
</evidence>
<dbReference type="Gene3D" id="3.40.50.2000">
    <property type="entry name" value="Glycogen Phosphorylase B"/>
    <property type="match status" value="1"/>
</dbReference>
<evidence type="ECO:0000256" key="5">
    <source>
        <dbReference type="SAM" id="SignalP"/>
    </source>
</evidence>
<proteinExistence type="inferred from homology"/>
<keyword evidence="4" id="KW-0812">Transmembrane</keyword>
<comment type="similarity">
    <text evidence="1">Belongs to the UDP-glycosyltransferase family.</text>
</comment>
<feature type="chain" id="PRO_5026995290" evidence="5">
    <location>
        <begin position="23"/>
        <end position="539"/>
    </location>
</feature>
<name>A0A6M2DZB4_XENCH</name>
<dbReference type="Pfam" id="PF00201">
    <property type="entry name" value="UDPGT"/>
    <property type="match status" value="1"/>
</dbReference>
<keyword evidence="2" id="KW-0328">Glycosyltransferase</keyword>
<evidence type="ECO:0000256" key="4">
    <source>
        <dbReference type="SAM" id="Phobius"/>
    </source>
</evidence>
<keyword evidence="3 6" id="KW-0808">Transferase</keyword>
<organism evidence="6">
    <name type="scientific">Xenopsylla cheopis</name>
    <name type="common">Oriental rat flea</name>
    <name type="synonym">Pulex cheopis</name>
    <dbReference type="NCBI Taxonomy" id="163159"/>
    <lineage>
        <taxon>Eukaryota</taxon>
        <taxon>Metazoa</taxon>
        <taxon>Ecdysozoa</taxon>
        <taxon>Arthropoda</taxon>
        <taxon>Hexapoda</taxon>
        <taxon>Insecta</taxon>
        <taxon>Pterygota</taxon>
        <taxon>Neoptera</taxon>
        <taxon>Endopterygota</taxon>
        <taxon>Siphonaptera</taxon>
        <taxon>Pulicidae</taxon>
        <taxon>Xenopsyllinae</taxon>
        <taxon>Xenopsylla</taxon>
    </lineage>
</organism>
<dbReference type="InterPro" id="IPR002213">
    <property type="entry name" value="UDP_glucos_trans"/>
</dbReference>
<feature type="transmembrane region" description="Helical" evidence="4">
    <location>
        <begin position="490"/>
        <end position="516"/>
    </location>
</feature>